<dbReference type="InterPro" id="IPR036388">
    <property type="entry name" value="WH-like_DNA-bd_sf"/>
</dbReference>
<evidence type="ECO:0000313" key="9">
    <source>
        <dbReference type="Proteomes" id="UP000298213"/>
    </source>
</evidence>
<comment type="similarity">
    <text evidence="1">Belongs to the sigma-70 factor family. ECF subfamily.</text>
</comment>
<dbReference type="SUPFAM" id="SSF88946">
    <property type="entry name" value="Sigma2 domain of RNA polymerase sigma factors"/>
    <property type="match status" value="1"/>
</dbReference>
<dbReference type="Proteomes" id="UP000298213">
    <property type="component" value="Unassembled WGS sequence"/>
</dbReference>
<comment type="caution">
    <text evidence="8">The sequence shown here is derived from an EMBL/GenBank/DDBJ whole genome shotgun (WGS) entry which is preliminary data.</text>
</comment>
<gene>
    <name evidence="8" type="ORF">E2493_02345</name>
</gene>
<keyword evidence="4" id="KW-0238">DNA-binding</keyword>
<evidence type="ECO:0000256" key="1">
    <source>
        <dbReference type="ARBA" id="ARBA00010641"/>
    </source>
</evidence>
<dbReference type="InterPro" id="IPR013325">
    <property type="entry name" value="RNA_pol_sigma_r2"/>
</dbReference>
<sequence length="211" mass="23018">MPHDGAAAGTEAHRANVGGCDQREWRRRLRAAGVGEDPDAALVAGAVSGDRDAFGLLLERHYDRIHRLAWQLTGSRADAEDVAQSVCCALVERIASFRGEARFATWLCGITVNACRDLHRRRRSFGGLTRQLAVMAGLARGPDGRDMHDALWVKSAIARLPPAYRETVVLVAGEQLTHAEAGAILGVAEATVSWRMREVRRMLADQGREDA</sequence>
<organism evidence="8 9">
    <name type="scientific">Sphingomonas parva</name>
    <dbReference type="NCBI Taxonomy" id="2555898"/>
    <lineage>
        <taxon>Bacteria</taxon>
        <taxon>Pseudomonadati</taxon>
        <taxon>Pseudomonadota</taxon>
        <taxon>Alphaproteobacteria</taxon>
        <taxon>Sphingomonadales</taxon>
        <taxon>Sphingomonadaceae</taxon>
        <taxon>Sphingomonas</taxon>
    </lineage>
</organism>
<evidence type="ECO:0000256" key="4">
    <source>
        <dbReference type="ARBA" id="ARBA00023125"/>
    </source>
</evidence>
<dbReference type="InterPro" id="IPR013324">
    <property type="entry name" value="RNA_pol_sigma_r3/r4-like"/>
</dbReference>
<dbReference type="Pfam" id="PF04542">
    <property type="entry name" value="Sigma70_r2"/>
    <property type="match status" value="1"/>
</dbReference>
<evidence type="ECO:0000259" key="7">
    <source>
        <dbReference type="Pfam" id="PF08281"/>
    </source>
</evidence>
<dbReference type="PANTHER" id="PTHR43133:SF8">
    <property type="entry name" value="RNA POLYMERASE SIGMA FACTOR HI_1459-RELATED"/>
    <property type="match status" value="1"/>
</dbReference>
<evidence type="ECO:0000256" key="5">
    <source>
        <dbReference type="ARBA" id="ARBA00023163"/>
    </source>
</evidence>
<dbReference type="EMBL" id="SPDV01000002">
    <property type="protein sequence ID" value="TFI60105.1"/>
    <property type="molecule type" value="Genomic_DNA"/>
</dbReference>
<feature type="domain" description="RNA polymerase sigma-70 region 2" evidence="6">
    <location>
        <begin position="57"/>
        <end position="123"/>
    </location>
</feature>
<dbReference type="Gene3D" id="1.10.10.10">
    <property type="entry name" value="Winged helix-like DNA-binding domain superfamily/Winged helix DNA-binding domain"/>
    <property type="match status" value="1"/>
</dbReference>
<dbReference type="PANTHER" id="PTHR43133">
    <property type="entry name" value="RNA POLYMERASE ECF-TYPE SIGMA FACTO"/>
    <property type="match status" value="1"/>
</dbReference>
<dbReference type="Pfam" id="PF08281">
    <property type="entry name" value="Sigma70_r4_2"/>
    <property type="match status" value="1"/>
</dbReference>
<accession>A0A4Y8ZXW6</accession>
<keyword evidence="3" id="KW-0731">Sigma factor</keyword>
<keyword evidence="2" id="KW-0805">Transcription regulation</keyword>
<dbReference type="InterPro" id="IPR014284">
    <property type="entry name" value="RNA_pol_sigma-70_dom"/>
</dbReference>
<dbReference type="InterPro" id="IPR013249">
    <property type="entry name" value="RNA_pol_sigma70_r4_t2"/>
</dbReference>
<dbReference type="InterPro" id="IPR039425">
    <property type="entry name" value="RNA_pol_sigma-70-like"/>
</dbReference>
<evidence type="ECO:0000256" key="2">
    <source>
        <dbReference type="ARBA" id="ARBA00023015"/>
    </source>
</evidence>
<feature type="domain" description="RNA polymerase sigma factor 70 region 4 type 2" evidence="7">
    <location>
        <begin position="152"/>
        <end position="201"/>
    </location>
</feature>
<dbReference type="SUPFAM" id="SSF88659">
    <property type="entry name" value="Sigma3 and sigma4 domains of RNA polymerase sigma factors"/>
    <property type="match status" value="1"/>
</dbReference>
<dbReference type="NCBIfam" id="TIGR02937">
    <property type="entry name" value="sigma70-ECF"/>
    <property type="match status" value="1"/>
</dbReference>
<dbReference type="AlphaFoldDB" id="A0A4Y8ZXW6"/>
<dbReference type="GO" id="GO:0006352">
    <property type="term" value="P:DNA-templated transcription initiation"/>
    <property type="evidence" value="ECO:0007669"/>
    <property type="project" value="InterPro"/>
</dbReference>
<keyword evidence="9" id="KW-1185">Reference proteome</keyword>
<evidence type="ECO:0000313" key="8">
    <source>
        <dbReference type="EMBL" id="TFI60105.1"/>
    </source>
</evidence>
<name>A0A4Y8ZXW6_9SPHN</name>
<proteinExistence type="inferred from homology"/>
<reference evidence="8 9" key="1">
    <citation type="submission" date="2019-03" db="EMBL/GenBank/DDBJ databases">
        <title>Genome sequence of Sphingomonas sp. 17J27-24.</title>
        <authorList>
            <person name="Kim M."/>
            <person name="Maeng S."/>
            <person name="Sathiyaraj S."/>
        </authorList>
    </citation>
    <scope>NUCLEOTIDE SEQUENCE [LARGE SCALE GENOMIC DNA]</scope>
    <source>
        <strain evidence="8 9">17J27-24</strain>
    </source>
</reference>
<dbReference type="InterPro" id="IPR007627">
    <property type="entry name" value="RNA_pol_sigma70_r2"/>
</dbReference>
<protein>
    <submittedName>
        <fullName evidence="8">RNA polymerase sigma factor</fullName>
    </submittedName>
</protein>
<evidence type="ECO:0000256" key="3">
    <source>
        <dbReference type="ARBA" id="ARBA00023082"/>
    </source>
</evidence>
<evidence type="ECO:0000259" key="6">
    <source>
        <dbReference type="Pfam" id="PF04542"/>
    </source>
</evidence>
<keyword evidence="5" id="KW-0804">Transcription</keyword>
<dbReference type="GO" id="GO:0003677">
    <property type="term" value="F:DNA binding"/>
    <property type="evidence" value="ECO:0007669"/>
    <property type="project" value="UniProtKB-KW"/>
</dbReference>
<dbReference type="OrthoDB" id="9780326at2"/>
<dbReference type="Gene3D" id="1.10.1740.10">
    <property type="match status" value="1"/>
</dbReference>
<dbReference type="GO" id="GO:0016987">
    <property type="term" value="F:sigma factor activity"/>
    <property type="evidence" value="ECO:0007669"/>
    <property type="project" value="UniProtKB-KW"/>
</dbReference>